<reference evidence="3" key="1">
    <citation type="submission" date="2020-01" db="EMBL/GenBank/DDBJ databases">
        <title>'Steroidobacter agaridevorans' sp. nov., agar-degrading bacteria isolated from rhizosphere soils.</title>
        <authorList>
            <person name="Ikenaga M."/>
            <person name="Kataoka M."/>
            <person name="Murouchi A."/>
            <person name="Katsuragi S."/>
            <person name="Sakai M."/>
        </authorList>
    </citation>
    <scope>NUCLEOTIDE SEQUENCE [LARGE SCALE GENOMIC DNA]</scope>
    <source>
        <strain evidence="3">YU21-B</strain>
    </source>
</reference>
<accession>A0A829YHC3</accession>
<feature type="chain" id="PRO_5032995397" description="Neuromedin U" evidence="1">
    <location>
        <begin position="26"/>
        <end position="263"/>
    </location>
</feature>
<gene>
    <name evidence="2" type="ORF">GCM10011487_47270</name>
</gene>
<organism evidence="2 3">
    <name type="scientific">Steroidobacter agaridevorans</name>
    <dbReference type="NCBI Taxonomy" id="2695856"/>
    <lineage>
        <taxon>Bacteria</taxon>
        <taxon>Pseudomonadati</taxon>
        <taxon>Pseudomonadota</taxon>
        <taxon>Gammaproteobacteria</taxon>
        <taxon>Steroidobacterales</taxon>
        <taxon>Steroidobacteraceae</taxon>
        <taxon>Steroidobacter</taxon>
    </lineage>
</organism>
<sequence>MKAGSAPLWLVCIVTLIAESSPAFAQTDAEMNAANNPLQPSVSLNLQNIYIDSYYGLRDVDGNNGLLRGSTPHKLFGKPLLMRATLPIVTTPDLPPTGSQTDVGDLNLFDLLLMKAGKFELGLGPQLTLPTAGRDETGTGKWQAGLAFLAIGPRHWGILGSLVTWQHSFAGDSDRRTQNNLQAQPLVIFNLPRGWYLRSTATWTWDLHEGTYYLPVGAGVGKVWKPSAATWNVFVEPQWTLAHDGDGVPEFQIYAGLNLQFPL</sequence>
<evidence type="ECO:0000256" key="1">
    <source>
        <dbReference type="SAM" id="SignalP"/>
    </source>
</evidence>
<keyword evidence="1" id="KW-0732">Signal</keyword>
<dbReference type="Proteomes" id="UP000445000">
    <property type="component" value="Unassembled WGS sequence"/>
</dbReference>
<dbReference type="EMBL" id="BLJN01000005">
    <property type="protein sequence ID" value="GFE82727.1"/>
    <property type="molecule type" value="Genomic_DNA"/>
</dbReference>
<comment type="caution">
    <text evidence="2">The sequence shown here is derived from an EMBL/GenBank/DDBJ whole genome shotgun (WGS) entry which is preliminary data.</text>
</comment>
<proteinExistence type="predicted"/>
<protein>
    <recommendedName>
        <fullName evidence="4">Neuromedin U</fullName>
    </recommendedName>
</protein>
<evidence type="ECO:0008006" key="4">
    <source>
        <dbReference type="Google" id="ProtNLM"/>
    </source>
</evidence>
<keyword evidence="3" id="KW-1185">Reference proteome</keyword>
<dbReference type="AlphaFoldDB" id="A0A829YHC3"/>
<evidence type="ECO:0000313" key="3">
    <source>
        <dbReference type="Proteomes" id="UP000445000"/>
    </source>
</evidence>
<evidence type="ECO:0000313" key="2">
    <source>
        <dbReference type="EMBL" id="GFE82727.1"/>
    </source>
</evidence>
<name>A0A829YHC3_9GAMM</name>
<feature type="signal peptide" evidence="1">
    <location>
        <begin position="1"/>
        <end position="25"/>
    </location>
</feature>